<keyword evidence="1" id="KW-0378">Hydrolase</keyword>
<dbReference type="GO" id="GO:0006508">
    <property type="term" value="P:proteolysis"/>
    <property type="evidence" value="ECO:0007669"/>
    <property type="project" value="InterPro"/>
</dbReference>
<name>A0A2H0UNN0_9BACT</name>
<gene>
    <name evidence="3" type="ORF">COU10_01545</name>
</gene>
<dbReference type="Gene3D" id="2.40.70.10">
    <property type="entry name" value="Acid Proteases"/>
    <property type="match status" value="1"/>
</dbReference>
<proteinExistence type="predicted"/>
<feature type="domain" description="Peptidase A2" evidence="2">
    <location>
        <begin position="38"/>
        <end position="115"/>
    </location>
</feature>
<reference evidence="4" key="1">
    <citation type="submission" date="2017-09" db="EMBL/GenBank/DDBJ databases">
        <title>Depth-based differentiation of microbial function through sediment-hosted aquifers and enrichment of novel symbionts in the deep terrestrial subsurface.</title>
        <authorList>
            <person name="Probst A.J."/>
            <person name="Ladd B."/>
            <person name="Jarett J.K."/>
            <person name="Geller-Mcgrath D.E."/>
            <person name="Sieber C.M.K."/>
            <person name="Emerson J.B."/>
            <person name="Anantharaman K."/>
            <person name="Thomas B.C."/>
            <person name="Malmstrom R."/>
            <person name="Stieglmeier M."/>
            <person name="Klingl A."/>
            <person name="Woyke T."/>
            <person name="Ryan C.M."/>
            <person name="Banfield J.F."/>
        </authorList>
    </citation>
    <scope>NUCLEOTIDE SEQUENCE [LARGE SCALE GENOMIC DNA]</scope>
</reference>
<dbReference type="Pfam" id="PF13975">
    <property type="entry name" value="gag-asp_proteas"/>
    <property type="match status" value="1"/>
</dbReference>
<protein>
    <recommendedName>
        <fullName evidence="2">Peptidase A2 domain-containing protein</fullName>
    </recommendedName>
</protein>
<comment type="caution">
    <text evidence="3">The sequence shown here is derived from an EMBL/GenBank/DDBJ whole genome shotgun (WGS) entry which is preliminary data.</text>
</comment>
<dbReference type="PROSITE" id="PS50175">
    <property type="entry name" value="ASP_PROT_RETROV"/>
    <property type="match status" value="1"/>
</dbReference>
<evidence type="ECO:0000313" key="4">
    <source>
        <dbReference type="Proteomes" id="UP000230903"/>
    </source>
</evidence>
<dbReference type="Proteomes" id="UP000230903">
    <property type="component" value="Unassembled WGS sequence"/>
</dbReference>
<sequence>MKFAYLPAVGVYDTRGKQVSRPVLVIEVTGKDDAIFEIPALVDSGADTTVANIEYAKQLGIELGEEREIRGVGPGKVKARVGELAFRIKQTDISIRVPAWFVDSENVTVLIGQEVFFDKFRVKFEKDHGIFEIVPKNS</sequence>
<dbReference type="EMBL" id="PFBC01000025">
    <property type="protein sequence ID" value="PIR88008.1"/>
    <property type="molecule type" value="Genomic_DNA"/>
</dbReference>
<organism evidence="3 4">
    <name type="scientific">Candidatus Harrisonbacteria bacterium CG10_big_fil_rev_8_21_14_0_10_45_28</name>
    <dbReference type="NCBI Taxonomy" id="1974586"/>
    <lineage>
        <taxon>Bacteria</taxon>
        <taxon>Candidatus Harrisoniibacteriota</taxon>
    </lineage>
</organism>
<accession>A0A2H0UNN0</accession>
<evidence type="ECO:0000259" key="2">
    <source>
        <dbReference type="PROSITE" id="PS50175"/>
    </source>
</evidence>
<dbReference type="AlphaFoldDB" id="A0A2H0UNN0"/>
<dbReference type="GO" id="GO:0004190">
    <property type="term" value="F:aspartic-type endopeptidase activity"/>
    <property type="evidence" value="ECO:0007669"/>
    <property type="project" value="InterPro"/>
</dbReference>
<evidence type="ECO:0000313" key="3">
    <source>
        <dbReference type="EMBL" id="PIR88008.1"/>
    </source>
</evidence>
<dbReference type="InterPro" id="IPR021109">
    <property type="entry name" value="Peptidase_aspartic_dom_sf"/>
</dbReference>
<dbReference type="SUPFAM" id="SSF50630">
    <property type="entry name" value="Acid proteases"/>
    <property type="match status" value="1"/>
</dbReference>
<dbReference type="InterPro" id="IPR001995">
    <property type="entry name" value="Peptidase_A2_cat"/>
</dbReference>
<evidence type="ECO:0000256" key="1">
    <source>
        <dbReference type="ARBA" id="ARBA00022801"/>
    </source>
</evidence>